<evidence type="ECO:0000313" key="3">
    <source>
        <dbReference type="Proteomes" id="UP000069914"/>
    </source>
</evidence>
<reference evidence="2 3" key="1">
    <citation type="journal article" date="2015" name="Genome Announc.">
        <title>De Novo Genome Sequence of Yersinia aleksiciae Y159T.</title>
        <authorList>
            <person name="Sprague L.D."/>
            <person name="Neubauer H."/>
        </authorList>
    </citation>
    <scope>NUCLEOTIDE SEQUENCE [LARGE SCALE GENOMIC DNA]</scope>
    <source>
        <strain evidence="2 3">159</strain>
    </source>
</reference>
<dbReference type="Proteomes" id="UP000069914">
    <property type="component" value="Chromosome"/>
</dbReference>
<dbReference type="EMBL" id="CP011975">
    <property type="protein sequence ID" value="AKP32536.1"/>
    <property type="molecule type" value="Genomic_DNA"/>
</dbReference>
<name>A0ABM5UAD9_YERAE</name>
<evidence type="ECO:0000256" key="1">
    <source>
        <dbReference type="SAM" id="MobiDB-lite"/>
    </source>
</evidence>
<keyword evidence="3" id="KW-1185">Reference proteome</keyword>
<proteinExistence type="predicted"/>
<protein>
    <submittedName>
        <fullName evidence="2">Uncharacterized protein</fullName>
    </submittedName>
</protein>
<sequence length="96" mass="10427">MRVGAVGINSSSNRPKEKMANSNSTGGEAKRDLAVSSQGVGASFKSARVCDADIGRRFFVNACRLAMRCVIQTSMTRQARQRNHLAARCLLTIIRV</sequence>
<feature type="region of interest" description="Disordered" evidence="1">
    <location>
        <begin position="1"/>
        <end position="32"/>
    </location>
</feature>
<gene>
    <name evidence="2" type="ORF">ACZ76_02695</name>
</gene>
<evidence type="ECO:0000313" key="2">
    <source>
        <dbReference type="EMBL" id="AKP32536.1"/>
    </source>
</evidence>
<accession>A0ABM5UAD9</accession>
<organism evidence="2 3">
    <name type="scientific">Yersinia aleksiciae</name>
    <dbReference type="NCBI Taxonomy" id="263819"/>
    <lineage>
        <taxon>Bacteria</taxon>
        <taxon>Pseudomonadati</taxon>
        <taxon>Pseudomonadota</taxon>
        <taxon>Gammaproteobacteria</taxon>
        <taxon>Enterobacterales</taxon>
        <taxon>Yersiniaceae</taxon>
        <taxon>Yersinia</taxon>
    </lineage>
</organism>